<evidence type="ECO:0000313" key="2">
    <source>
        <dbReference type="Proteomes" id="UP000287651"/>
    </source>
</evidence>
<dbReference type="Proteomes" id="UP000287651">
    <property type="component" value="Unassembled WGS sequence"/>
</dbReference>
<dbReference type="EMBL" id="AMZH03006470">
    <property type="protein sequence ID" value="RRT63746.1"/>
    <property type="molecule type" value="Genomic_DNA"/>
</dbReference>
<dbReference type="AlphaFoldDB" id="A0A426ZIC2"/>
<organism evidence="1 2">
    <name type="scientific">Ensete ventricosum</name>
    <name type="common">Abyssinian banana</name>
    <name type="synonym">Musa ensete</name>
    <dbReference type="NCBI Taxonomy" id="4639"/>
    <lineage>
        <taxon>Eukaryota</taxon>
        <taxon>Viridiplantae</taxon>
        <taxon>Streptophyta</taxon>
        <taxon>Embryophyta</taxon>
        <taxon>Tracheophyta</taxon>
        <taxon>Spermatophyta</taxon>
        <taxon>Magnoliopsida</taxon>
        <taxon>Liliopsida</taxon>
        <taxon>Zingiberales</taxon>
        <taxon>Musaceae</taxon>
        <taxon>Ensete</taxon>
    </lineage>
</organism>
<comment type="caution">
    <text evidence="1">The sequence shown here is derived from an EMBL/GenBank/DDBJ whole genome shotgun (WGS) entry which is preliminary data.</text>
</comment>
<name>A0A426ZIC2_ENSVE</name>
<evidence type="ECO:0000313" key="1">
    <source>
        <dbReference type="EMBL" id="RRT63746.1"/>
    </source>
</evidence>
<proteinExistence type="predicted"/>
<accession>A0A426ZIC2</accession>
<sequence length="124" mass="13537">MSSVVLAVRRAPEGKGYRPCPPYLCQISRMTADPSMPASGRLPRVGSATLAGQLFGGARTWRPVIALFDRVHDAGRLITFTDYRISQLQQELDTLKSGGGPEVVAKAEEHASELGQELEKTKRE</sequence>
<gene>
    <name evidence="1" type="ORF">B296_00029276</name>
</gene>
<protein>
    <submittedName>
        <fullName evidence="1">Uncharacterized protein</fullName>
    </submittedName>
</protein>
<reference evidence="1 2" key="1">
    <citation type="journal article" date="2014" name="Agronomy (Basel)">
        <title>A Draft Genome Sequence for Ensete ventricosum, the Drought-Tolerant Tree Against Hunger.</title>
        <authorList>
            <person name="Harrison J."/>
            <person name="Moore K.A."/>
            <person name="Paszkiewicz K."/>
            <person name="Jones T."/>
            <person name="Grant M."/>
            <person name="Ambacheew D."/>
            <person name="Muzemil S."/>
            <person name="Studholme D.J."/>
        </authorList>
    </citation>
    <scope>NUCLEOTIDE SEQUENCE [LARGE SCALE GENOMIC DNA]</scope>
</reference>